<sequence length="47" mass="5171">MPKREGIIDWDKARARLEALERATEALNAFTDEAASDALDARARALA</sequence>
<protein>
    <submittedName>
        <fullName evidence="1">Chemotaxis protein CheW</fullName>
    </submittedName>
</protein>
<dbReference type="AlphaFoldDB" id="A0A7Y4ND80"/>
<proteinExistence type="predicted"/>
<gene>
    <name evidence="1" type="ORF">HNS30_05885</name>
</gene>
<name>A0A7Y4ND80_9BACT</name>
<dbReference type="EMBL" id="JABFJW010000028">
    <property type="protein sequence ID" value="NOK08560.1"/>
    <property type="molecule type" value="Genomic_DNA"/>
</dbReference>
<comment type="caution">
    <text evidence="1">The sequence shown here is derived from an EMBL/GenBank/DDBJ whole genome shotgun (WGS) entry which is preliminary data.</text>
</comment>
<reference evidence="1 2" key="1">
    <citation type="submission" date="2020-05" db="EMBL/GenBank/DDBJ databases">
        <authorList>
            <person name="Whitworth D."/>
        </authorList>
    </citation>
    <scope>NUCLEOTIDE SEQUENCE [LARGE SCALE GENOMIC DNA]</scope>
    <source>
        <strain evidence="1 2">CA046A</strain>
    </source>
</reference>
<dbReference type="Proteomes" id="UP000528460">
    <property type="component" value="Unassembled WGS sequence"/>
</dbReference>
<evidence type="ECO:0000313" key="2">
    <source>
        <dbReference type="Proteomes" id="UP000528460"/>
    </source>
</evidence>
<accession>A0A7Y4ND80</accession>
<organism evidence="1 2">
    <name type="scientific">Corallococcus exercitus</name>
    <dbReference type="NCBI Taxonomy" id="2316736"/>
    <lineage>
        <taxon>Bacteria</taxon>
        <taxon>Pseudomonadati</taxon>
        <taxon>Myxococcota</taxon>
        <taxon>Myxococcia</taxon>
        <taxon>Myxococcales</taxon>
        <taxon>Cystobacterineae</taxon>
        <taxon>Myxococcaceae</taxon>
        <taxon>Corallococcus</taxon>
    </lineage>
</organism>
<evidence type="ECO:0000313" key="1">
    <source>
        <dbReference type="EMBL" id="NOK08560.1"/>
    </source>
</evidence>
<feature type="non-terminal residue" evidence="1">
    <location>
        <position position="47"/>
    </location>
</feature>